<name>A0A7K1FIJ0_9ACTN</name>
<evidence type="ECO:0000256" key="1">
    <source>
        <dbReference type="ARBA" id="ARBA00006432"/>
    </source>
</evidence>
<dbReference type="InterPro" id="IPR042099">
    <property type="entry name" value="ANL_N_sf"/>
</dbReference>
<dbReference type="InterPro" id="IPR045851">
    <property type="entry name" value="AMP-bd_C_sf"/>
</dbReference>
<dbReference type="Proteomes" id="UP000460221">
    <property type="component" value="Unassembled WGS sequence"/>
</dbReference>
<dbReference type="FunFam" id="3.30.300.30:FF:000008">
    <property type="entry name" value="2,3-dihydroxybenzoate-AMP ligase"/>
    <property type="match status" value="1"/>
</dbReference>
<dbReference type="InterPro" id="IPR020845">
    <property type="entry name" value="AMP-binding_CS"/>
</dbReference>
<reference evidence="5 6" key="1">
    <citation type="submission" date="2019-11" db="EMBL/GenBank/DDBJ databases">
        <authorList>
            <person name="Jiang L.-Q."/>
        </authorList>
    </citation>
    <scope>NUCLEOTIDE SEQUENCE [LARGE SCALE GENOMIC DNA]</scope>
    <source>
        <strain evidence="5 6">YIM 132087</strain>
    </source>
</reference>
<dbReference type="RefSeq" id="WP_154767661.1">
    <property type="nucleotide sequence ID" value="NZ_WLYK01000001.1"/>
</dbReference>
<protein>
    <submittedName>
        <fullName evidence="5">AMP-binding protein</fullName>
    </submittedName>
</protein>
<feature type="domain" description="AMP-binding enzyme C-terminal" evidence="4">
    <location>
        <begin position="432"/>
        <end position="507"/>
    </location>
</feature>
<evidence type="ECO:0000259" key="4">
    <source>
        <dbReference type="Pfam" id="PF13193"/>
    </source>
</evidence>
<dbReference type="Pfam" id="PF00501">
    <property type="entry name" value="AMP-binding"/>
    <property type="match status" value="1"/>
</dbReference>
<dbReference type="AlphaFoldDB" id="A0A7K1FIJ0"/>
<gene>
    <name evidence="5" type="ORF">GIS00_08175</name>
</gene>
<dbReference type="Pfam" id="PF13193">
    <property type="entry name" value="AMP-binding_C"/>
    <property type="match status" value="1"/>
</dbReference>
<organism evidence="5 6">
    <name type="scientific">Nakamurella alba</name>
    <dbReference type="NCBI Taxonomy" id="2665158"/>
    <lineage>
        <taxon>Bacteria</taxon>
        <taxon>Bacillati</taxon>
        <taxon>Actinomycetota</taxon>
        <taxon>Actinomycetes</taxon>
        <taxon>Nakamurellales</taxon>
        <taxon>Nakamurellaceae</taxon>
        <taxon>Nakamurella</taxon>
    </lineage>
</organism>
<dbReference type="InterPro" id="IPR050237">
    <property type="entry name" value="ATP-dep_AMP-bd_enzyme"/>
</dbReference>
<dbReference type="GO" id="GO:0016877">
    <property type="term" value="F:ligase activity, forming carbon-sulfur bonds"/>
    <property type="evidence" value="ECO:0007669"/>
    <property type="project" value="UniProtKB-ARBA"/>
</dbReference>
<evidence type="ECO:0000313" key="5">
    <source>
        <dbReference type="EMBL" id="MTD13918.1"/>
    </source>
</evidence>
<dbReference type="PANTHER" id="PTHR43767">
    <property type="entry name" value="LONG-CHAIN-FATTY-ACID--COA LIGASE"/>
    <property type="match status" value="1"/>
</dbReference>
<comment type="similarity">
    <text evidence="1">Belongs to the ATP-dependent AMP-binding enzyme family.</text>
</comment>
<evidence type="ECO:0000259" key="3">
    <source>
        <dbReference type="Pfam" id="PF00501"/>
    </source>
</evidence>
<evidence type="ECO:0000313" key="6">
    <source>
        <dbReference type="Proteomes" id="UP000460221"/>
    </source>
</evidence>
<dbReference type="InterPro" id="IPR000873">
    <property type="entry name" value="AMP-dep_synth/lig_dom"/>
</dbReference>
<proteinExistence type="inferred from homology"/>
<keyword evidence="2" id="KW-0436">Ligase</keyword>
<evidence type="ECO:0000256" key="2">
    <source>
        <dbReference type="ARBA" id="ARBA00022598"/>
    </source>
</evidence>
<keyword evidence="6" id="KW-1185">Reference proteome</keyword>
<dbReference type="Gene3D" id="3.30.300.30">
    <property type="match status" value="1"/>
</dbReference>
<sequence length="519" mass="55226">MTPGELTLYGLFGPSLDRFGDRPAITANGATLSYRQLVGQADQLAAFLHDNGVGPGVPVALMMTNCAEYVVADHAVVRLGAAKVPLNDMLGAKDAAYILRDSGAVVAIATPSQLGNALTGLQDPDTPLHLVVVVGEQPGDTGGTVSWADAVGDGTRPRPDVTVAPGDIGMIVYTGGTTGNPKGVVHCQSGLALDVLAHTIEIGFGDDEVLLLTSALPHSAGFHLQAGMLKGAHAFVEAGFSPELVLQRIEQDRATFLFMVPTMIYRLLDHTAAVARTRTPDLSSLRTILYGAAPITQDRLIQGLETFGPVFMQLYGQTEAPNFITRLTRQDHDPADPERLTSCGRPTALTRVRIVDDDGDECPVGEVGEVTALTPYTMLRYHGLPEKTAETLRDGWLHTGDLGRVDADGYLYLVDRKNDMIISGGFNVYPSEVETVIAAMDGVAQVAVVGMPHPDWGEAVVAFVVGTPGVAPDPDAVIAHCRTQLNRYKVPKEVRIVEQLPLTVLGKLDRKVLRAAGPP</sequence>
<dbReference type="InterPro" id="IPR025110">
    <property type="entry name" value="AMP-bd_C"/>
</dbReference>
<dbReference type="EMBL" id="WLYK01000001">
    <property type="protein sequence ID" value="MTD13918.1"/>
    <property type="molecule type" value="Genomic_DNA"/>
</dbReference>
<dbReference type="SUPFAM" id="SSF56801">
    <property type="entry name" value="Acetyl-CoA synthetase-like"/>
    <property type="match status" value="1"/>
</dbReference>
<feature type="domain" description="AMP-dependent synthetase/ligase" evidence="3">
    <location>
        <begin position="17"/>
        <end position="381"/>
    </location>
</feature>
<dbReference type="PROSITE" id="PS00455">
    <property type="entry name" value="AMP_BINDING"/>
    <property type="match status" value="1"/>
</dbReference>
<accession>A0A7K1FIJ0</accession>
<dbReference type="Gene3D" id="3.40.50.12780">
    <property type="entry name" value="N-terminal domain of ligase-like"/>
    <property type="match status" value="1"/>
</dbReference>
<dbReference type="PANTHER" id="PTHR43767:SF7">
    <property type="entry name" value="MEDIUM_LONG-CHAIN-FATTY-ACID--COA LIGASE FADD8"/>
    <property type="match status" value="1"/>
</dbReference>
<comment type="caution">
    <text evidence="5">The sequence shown here is derived from an EMBL/GenBank/DDBJ whole genome shotgun (WGS) entry which is preliminary data.</text>
</comment>